<keyword evidence="6 7" id="KW-0472">Membrane</keyword>
<dbReference type="EMBL" id="WRPA01000022">
    <property type="protein sequence ID" value="MXR70656.1"/>
    <property type="molecule type" value="Genomic_DNA"/>
</dbReference>
<accession>A0A6L7I251</accession>
<keyword evidence="4 7" id="KW-0812">Transmembrane</keyword>
<evidence type="ECO:0000256" key="7">
    <source>
        <dbReference type="SAM" id="Phobius"/>
    </source>
</evidence>
<dbReference type="InterPro" id="IPR014047">
    <property type="entry name" value="Chr_Tranpt_l_chain"/>
</dbReference>
<comment type="caution">
    <text evidence="8">The sequence shown here is derived from an EMBL/GenBank/DDBJ whole genome shotgun (WGS) entry which is preliminary data.</text>
</comment>
<evidence type="ECO:0000313" key="8">
    <source>
        <dbReference type="EMBL" id="MXR70656.1"/>
    </source>
</evidence>
<feature type="transmembrane region" description="Helical" evidence="7">
    <location>
        <begin position="381"/>
        <end position="401"/>
    </location>
</feature>
<organism evidence="8 9">
    <name type="scientific">Shewanella insulae</name>
    <dbReference type="NCBI Taxonomy" id="2681496"/>
    <lineage>
        <taxon>Bacteria</taxon>
        <taxon>Pseudomonadati</taxon>
        <taxon>Pseudomonadota</taxon>
        <taxon>Gammaproteobacteria</taxon>
        <taxon>Alteromonadales</taxon>
        <taxon>Shewanellaceae</taxon>
        <taxon>Shewanella</taxon>
    </lineage>
</organism>
<dbReference type="AlphaFoldDB" id="A0A6L7I251"/>
<keyword evidence="3" id="KW-1003">Cell membrane</keyword>
<feature type="transmembrane region" description="Helical" evidence="7">
    <location>
        <begin position="135"/>
        <end position="152"/>
    </location>
</feature>
<dbReference type="Proteomes" id="UP000474778">
    <property type="component" value="Unassembled WGS sequence"/>
</dbReference>
<feature type="transmembrane region" description="Helical" evidence="7">
    <location>
        <begin position="107"/>
        <end position="128"/>
    </location>
</feature>
<evidence type="ECO:0000313" key="9">
    <source>
        <dbReference type="Proteomes" id="UP000474778"/>
    </source>
</evidence>
<feature type="transmembrane region" description="Helical" evidence="7">
    <location>
        <begin position="266"/>
        <end position="288"/>
    </location>
</feature>
<dbReference type="PANTHER" id="PTHR33567">
    <property type="entry name" value="CHROMATE ION TRANSPORTER (EUROFUNG)"/>
    <property type="match status" value="1"/>
</dbReference>
<reference evidence="8 9" key="1">
    <citation type="submission" date="2019-12" db="EMBL/GenBank/DDBJ databases">
        <title>Shewanella insulae sp. nov., isolated from a tidal flat.</title>
        <authorList>
            <person name="Yoon J.-H."/>
        </authorList>
    </citation>
    <scope>NUCLEOTIDE SEQUENCE [LARGE SCALE GENOMIC DNA]</scope>
    <source>
        <strain evidence="8 9">JBTF-M18</strain>
    </source>
</reference>
<dbReference type="RefSeq" id="WP_160798669.1">
    <property type="nucleotide sequence ID" value="NZ_WRPA01000022.1"/>
</dbReference>
<evidence type="ECO:0000256" key="3">
    <source>
        <dbReference type="ARBA" id="ARBA00022475"/>
    </source>
</evidence>
<dbReference type="GO" id="GO:0015109">
    <property type="term" value="F:chromate transmembrane transporter activity"/>
    <property type="evidence" value="ECO:0007669"/>
    <property type="project" value="InterPro"/>
</dbReference>
<evidence type="ECO:0000256" key="5">
    <source>
        <dbReference type="ARBA" id="ARBA00022989"/>
    </source>
</evidence>
<name>A0A6L7I251_9GAMM</name>
<comment type="subcellular location">
    <subcellularLocation>
        <location evidence="1">Cell membrane</location>
        <topology evidence="1">Multi-pass membrane protein</topology>
    </subcellularLocation>
</comment>
<feature type="transmembrane region" description="Helical" evidence="7">
    <location>
        <begin position="204"/>
        <end position="222"/>
    </location>
</feature>
<feature type="transmembrane region" description="Helical" evidence="7">
    <location>
        <begin position="158"/>
        <end position="177"/>
    </location>
</feature>
<dbReference type="PIRSF" id="PIRSF004810">
    <property type="entry name" value="ChrA"/>
    <property type="match status" value="1"/>
</dbReference>
<evidence type="ECO:0000256" key="4">
    <source>
        <dbReference type="ARBA" id="ARBA00022692"/>
    </source>
</evidence>
<dbReference type="Pfam" id="PF02417">
    <property type="entry name" value="Chromate_transp"/>
    <property type="match status" value="2"/>
</dbReference>
<evidence type="ECO:0000256" key="6">
    <source>
        <dbReference type="ARBA" id="ARBA00023136"/>
    </source>
</evidence>
<evidence type="ECO:0000256" key="2">
    <source>
        <dbReference type="ARBA" id="ARBA00005262"/>
    </source>
</evidence>
<keyword evidence="9" id="KW-1185">Reference proteome</keyword>
<evidence type="ECO:0000256" key="1">
    <source>
        <dbReference type="ARBA" id="ARBA00004651"/>
    </source>
</evidence>
<feature type="transmembrane region" description="Helical" evidence="7">
    <location>
        <begin position="234"/>
        <end position="254"/>
    </location>
</feature>
<sequence>MGEVFKQFMLLGLMSFGGPAAHIGYFKRRFVDELGWLDAERFGAIVAMSQVIPGPGSSQVGFAIGHHRAGLSGAIAAFMGFTLPSFLLLYLLAVASLSWLDTSWFQGLIHGLKLMAVVVVTDAVLSMFKQFCRRGATRLLMLLCASLTLFVGTLASQLGLLILAGIIGAILLAPSALQDTEQAEGGQDTKGVRRGSLDALRPKMLPLCLFLLLFGLSLFWLGTGHSLLQLFAQFYQAGALVFGGGHVVLPLLEASVGQQLTSERFLTGYALAQAVPGPMFTLAAFLGAESLFESPLLGALVATLAIFLPGFLLQLSLLRSWHGLMGRARFRGAIMGINAAVVGLLLAALISPVIVSAVLAWPDALLVLIGLAWQLRYRPSILMLLLGFALTGILLGVMGALF</sequence>
<keyword evidence="5 7" id="KW-1133">Transmembrane helix</keyword>
<protein>
    <submittedName>
        <fullName evidence="8">Chromate efflux transporter</fullName>
    </submittedName>
</protein>
<comment type="similarity">
    <text evidence="2">Belongs to the chromate ion transporter (CHR) (TC 2.A.51) family.</text>
</comment>
<feature type="transmembrane region" description="Helical" evidence="7">
    <location>
        <begin position="339"/>
        <end position="361"/>
    </location>
</feature>
<feature type="transmembrane region" description="Helical" evidence="7">
    <location>
        <begin position="294"/>
        <end position="318"/>
    </location>
</feature>
<proteinExistence type="inferred from homology"/>
<dbReference type="PANTHER" id="PTHR33567:SF3">
    <property type="entry name" value="CHROMATE ION TRANSPORTER (EUROFUNG)"/>
    <property type="match status" value="1"/>
</dbReference>
<dbReference type="InterPro" id="IPR003370">
    <property type="entry name" value="Chromate_transpt"/>
</dbReference>
<dbReference type="NCBIfam" id="TIGR00937">
    <property type="entry name" value="2A51"/>
    <property type="match status" value="1"/>
</dbReference>
<feature type="transmembrane region" description="Helical" evidence="7">
    <location>
        <begin position="74"/>
        <end position="95"/>
    </location>
</feature>
<dbReference type="GO" id="GO:0005886">
    <property type="term" value="C:plasma membrane"/>
    <property type="evidence" value="ECO:0007669"/>
    <property type="project" value="UniProtKB-SubCell"/>
</dbReference>
<gene>
    <name evidence="8" type="primary">chrA</name>
    <name evidence="8" type="ORF">GNT65_18520</name>
</gene>